<protein>
    <recommendedName>
        <fullName evidence="4">Lipoprotein</fullName>
    </recommendedName>
</protein>
<evidence type="ECO:0000313" key="3">
    <source>
        <dbReference type="Proteomes" id="UP000316921"/>
    </source>
</evidence>
<dbReference type="PROSITE" id="PS51257">
    <property type="entry name" value="PROKAR_LIPOPROTEIN"/>
    <property type="match status" value="1"/>
</dbReference>
<feature type="compositionally biased region" description="Basic and acidic residues" evidence="1">
    <location>
        <begin position="24"/>
        <end position="35"/>
    </location>
</feature>
<organism evidence="2 3">
    <name type="scientific">Engelhardtia mirabilis</name>
    <dbReference type="NCBI Taxonomy" id="2528011"/>
    <lineage>
        <taxon>Bacteria</taxon>
        <taxon>Pseudomonadati</taxon>
        <taxon>Planctomycetota</taxon>
        <taxon>Planctomycetia</taxon>
        <taxon>Planctomycetia incertae sedis</taxon>
        <taxon>Engelhardtia</taxon>
    </lineage>
</organism>
<proteinExistence type="predicted"/>
<dbReference type="AlphaFoldDB" id="A0A518BG55"/>
<feature type="region of interest" description="Disordered" evidence="1">
    <location>
        <begin position="24"/>
        <end position="47"/>
    </location>
</feature>
<dbReference type="KEGG" id="pbap:Pla133_10120"/>
<dbReference type="Proteomes" id="UP000316921">
    <property type="component" value="Chromosome"/>
</dbReference>
<evidence type="ECO:0000256" key="1">
    <source>
        <dbReference type="SAM" id="MobiDB-lite"/>
    </source>
</evidence>
<dbReference type="RefSeq" id="WP_145063045.1">
    <property type="nucleotide sequence ID" value="NZ_CP036287.1"/>
</dbReference>
<reference evidence="2 3" key="1">
    <citation type="submission" date="2019-02" db="EMBL/GenBank/DDBJ databases">
        <title>Deep-cultivation of Planctomycetes and their phenomic and genomic characterization uncovers novel biology.</title>
        <authorList>
            <person name="Wiegand S."/>
            <person name="Jogler M."/>
            <person name="Boedeker C."/>
            <person name="Pinto D."/>
            <person name="Vollmers J."/>
            <person name="Rivas-Marin E."/>
            <person name="Kohn T."/>
            <person name="Peeters S.H."/>
            <person name="Heuer A."/>
            <person name="Rast P."/>
            <person name="Oberbeckmann S."/>
            <person name="Bunk B."/>
            <person name="Jeske O."/>
            <person name="Meyerdierks A."/>
            <person name="Storesund J.E."/>
            <person name="Kallscheuer N."/>
            <person name="Luecker S."/>
            <person name="Lage O.M."/>
            <person name="Pohl T."/>
            <person name="Merkel B.J."/>
            <person name="Hornburger P."/>
            <person name="Mueller R.-W."/>
            <person name="Bruemmer F."/>
            <person name="Labrenz M."/>
            <person name="Spormann A.M."/>
            <person name="Op den Camp H."/>
            <person name="Overmann J."/>
            <person name="Amann R."/>
            <person name="Jetten M.S.M."/>
            <person name="Mascher T."/>
            <person name="Medema M.H."/>
            <person name="Devos D.P."/>
            <person name="Kaster A.-K."/>
            <person name="Ovreas L."/>
            <person name="Rohde M."/>
            <person name="Galperin M.Y."/>
            <person name="Jogler C."/>
        </authorList>
    </citation>
    <scope>NUCLEOTIDE SEQUENCE [LARGE SCALE GENOMIC DNA]</scope>
    <source>
        <strain evidence="2 3">Pla133</strain>
    </source>
</reference>
<keyword evidence="3" id="KW-1185">Reference proteome</keyword>
<sequence>MNFDRITALGLVLALGLAGCGDHAHHEGDGHDHSSEGGGHTHAAPHGGLLVELGDHEANVELLLDAEAGTLTLFALGAHAEQPVRLSAAGIDLTLELPEGPVQFTLAPVAHGVTGETVGDTSEFKVQDPRLVGLTGLVGSLPAIEVRGARYTDLSFGGAR</sequence>
<name>A0A518BG55_9BACT</name>
<evidence type="ECO:0008006" key="4">
    <source>
        <dbReference type="Google" id="ProtNLM"/>
    </source>
</evidence>
<dbReference type="EMBL" id="CP036287">
    <property type="protein sequence ID" value="QDU65946.1"/>
    <property type="molecule type" value="Genomic_DNA"/>
</dbReference>
<evidence type="ECO:0000313" key="2">
    <source>
        <dbReference type="EMBL" id="QDU65946.1"/>
    </source>
</evidence>
<gene>
    <name evidence="2" type="ORF">Pla133_10120</name>
</gene>
<accession>A0A518BG55</accession>